<dbReference type="Pfam" id="PF13945">
    <property type="entry name" value="NST1"/>
    <property type="match status" value="1"/>
</dbReference>
<evidence type="ECO:0000256" key="2">
    <source>
        <dbReference type="ARBA" id="ARBA00007112"/>
    </source>
</evidence>
<evidence type="ECO:0000313" key="8">
    <source>
        <dbReference type="EMBL" id="KAF9151759.1"/>
    </source>
</evidence>
<feature type="region of interest" description="Disordered" evidence="7">
    <location>
        <begin position="1"/>
        <end position="286"/>
    </location>
</feature>
<feature type="compositionally biased region" description="Low complexity" evidence="7">
    <location>
        <begin position="1240"/>
        <end position="1253"/>
    </location>
</feature>
<feature type="compositionally biased region" description="Polar residues" evidence="7">
    <location>
        <begin position="788"/>
        <end position="801"/>
    </location>
</feature>
<feature type="region of interest" description="Disordered" evidence="7">
    <location>
        <begin position="1240"/>
        <end position="1339"/>
    </location>
</feature>
<feature type="region of interest" description="Disordered" evidence="7">
    <location>
        <begin position="369"/>
        <end position="456"/>
    </location>
</feature>
<organism evidence="8 9">
    <name type="scientific">Linnemannia schmuckeri</name>
    <dbReference type="NCBI Taxonomy" id="64567"/>
    <lineage>
        <taxon>Eukaryota</taxon>
        <taxon>Fungi</taxon>
        <taxon>Fungi incertae sedis</taxon>
        <taxon>Mucoromycota</taxon>
        <taxon>Mortierellomycotina</taxon>
        <taxon>Mortierellomycetes</taxon>
        <taxon>Mortierellales</taxon>
        <taxon>Mortierellaceae</taxon>
        <taxon>Linnemannia</taxon>
    </lineage>
</organism>
<feature type="compositionally biased region" description="Low complexity" evidence="7">
    <location>
        <begin position="1200"/>
        <end position="1211"/>
    </location>
</feature>
<feature type="compositionally biased region" description="Basic residues" evidence="7">
    <location>
        <begin position="217"/>
        <end position="227"/>
    </location>
</feature>
<dbReference type="OrthoDB" id="21629at2759"/>
<feature type="region of interest" description="Disordered" evidence="7">
    <location>
        <begin position="1412"/>
        <end position="1458"/>
    </location>
</feature>
<feature type="compositionally biased region" description="Polar residues" evidence="7">
    <location>
        <begin position="960"/>
        <end position="986"/>
    </location>
</feature>
<evidence type="ECO:0000256" key="1">
    <source>
        <dbReference type="ARBA" id="ARBA00004496"/>
    </source>
</evidence>
<reference evidence="8" key="1">
    <citation type="journal article" date="2020" name="Fungal Divers.">
        <title>Resolving the Mortierellaceae phylogeny through synthesis of multi-gene phylogenetics and phylogenomics.</title>
        <authorList>
            <person name="Vandepol N."/>
            <person name="Liber J."/>
            <person name="Desiro A."/>
            <person name="Na H."/>
            <person name="Kennedy M."/>
            <person name="Barry K."/>
            <person name="Grigoriev I.V."/>
            <person name="Miller A.N."/>
            <person name="O'Donnell K."/>
            <person name="Stajich J.E."/>
            <person name="Bonito G."/>
        </authorList>
    </citation>
    <scope>NUCLEOTIDE SEQUENCE</scope>
    <source>
        <strain evidence="8">NRRL 6426</strain>
    </source>
</reference>
<feature type="compositionally biased region" description="Acidic residues" evidence="7">
    <location>
        <begin position="398"/>
        <end position="439"/>
    </location>
</feature>
<feature type="compositionally biased region" description="Polar residues" evidence="7">
    <location>
        <begin position="1254"/>
        <end position="1268"/>
    </location>
</feature>
<feature type="region of interest" description="Disordered" evidence="7">
    <location>
        <begin position="493"/>
        <end position="523"/>
    </location>
</feature>
<dbReference type="PANTHER" id="PTHR31780">
    <property type="entry name" value="STRESS RESPONSE PROTEIN NST1-RELATED"/>
    <property type="match status" value="1"/>
</dbReference>
<keyword evidence="9" id="KW-1185">Reference proteome</keyword>
<feature type="region of interest" description="Disordered" evidence="7">
    <location>
        <begin position="892"/>
        <end position="1047"/>
    </location>
</feature>
<feature type="compositionally biased region" description="Low complexity" evidence="7">
    <location>
        <begin position="987"/>
        <end position="998"/>
    </location>
</feature>
<evidence type="ECO:0000256" key="3">
    <source>
        <dbReference type="ARBA" id="ARBA00015112"/>
    </source>
</evidence>
<evidence type="ECO:0000256" key="4">
    <source>
        <dbReference type="ARBA" id="ARBA00020733"/>
    </source>
</evidence>
<feature type="compositionally biased region" description="Basic residues" evidence="7">
    <location>
        <begin position="125"/>
        <end position="137"/>
    </location>
</feature>
<feature type="compositionally biased region" description="Acidic residues" evidence="7">
    <location>
        <begin position="504"/>
        <end position="522"/>
    </location>
</feature>
<feature type="region of interest" description="Disordered" evidence="7">
    <location>
        <begin position="1191"/>
        <end position="1211"/>
    </location>
</feature>
<feature type="compositionally biased region" description="Polar residues" evidence="7">
    <location>
        <begin position="231"/>
        <end position="241"/>
    </location>
</feature>
<evidence type="ECO:0000256" key="5">
    <source>
        <dbReference type="ARBA" id="ARBA00022490"/>
    </source>
</evidence>
<dbReference type="PANTHER" id="PTHR31780:SF10">
    <property type="entry name" value="LD36051P"/>
    <property type="match status" value="1"/>
</dbReference>
<keyword evidence="6" id="KW-0175">Coiled coil</keyword>
<dbReference type="Proteomes" id="UP000748756">
    <property type="component" value="Unassembled WGS sequence"/>
</dbReference>
<feature type="compositionally biased region" description="Acidic residues" evidence="7">
    <location>
        <begin position="159"/>
        <end position="175"/>
    </location>
</feature>
<protein>
    <recommendedName>
        <fullName evidence="4">Stress response protein NST1</fullName>
    </recommendedName>
    <alternativeName>
        <fullName evidence="3">Stress response protein nst1</fullName>
    </alternativeName>
</protein>
<feature type="compositionally biased region" description="Basic and acidic residues" evidence="7">
    <location>
        <begin position="266"/>
        <end position="282"/>
    </location>
</feature>
<accession>A0A9P5S2L5</accession>
<feature type="compositionally biased region" description="Low complexity" evidence="7">
    <location>
        <begin position="1289"/>
        <end position="1309"/>
    </location>
</feature>
<sequence length="1458" mass="162641">MAAHTFAPEDALPPPKSAVIYSRDGRKRSLNIDMTKHFAPSLHDHSMPPPHPANVSVGTGATPAGAARDVSTSEAPQGHKGSSSSSNHNGLLFGSINASHKKKKKKRSKKKALERIEESEQRTGGHNHSHQHQHRHHSDCQHDHAHHHHHDSGHHHHDEEDEDDEDFYSDEEVYDPETASMPSASGAGAASSGGSTHQGTLTAAAASTTQSTGSTASKKKKKKKKKSTTTNPLPSFAGNTYNQHNHSHNHSHPNSSKAMVPSVHRNGHEHGSMTKHSHDSHSQNDGFWHYSDAEERQRIREFWFQLREEERRSLVRVEKEAVLKKMKEQQRHSCSCSLCGRKRTAIEEELELLYDAYYDELEQYANQQQPSDGHALTYGQHAPAFEEDELSDESRGSDEEDDEDDEDDDDEDDEDDEEDDEEEDEEYEDEDDEEEYEDEISNRQAPFPYRSGFPNTLQAKGNILTVAEDLLENDGKKFLEMMDRLADRKVQRDDDLMDNRGVYEEYDDEDDGEFEDDGPEEDALTKEQRMEEGRRMFQAFAARMFEQRVLSAYREKVAQERQERLLAELEEESRQEQLREERKEREKEKKRDKKRLQRQQKEEERAAKEAQRLAEEKRVQEERERKQEADRKRREEERRVKEEEKRLREEERIKKEEERKRKAKEDKAREAEKERKRKEEQLAKEKEEQLAKEKEEQLAKEREERLSKEKEEQAKKAEEDARRQEREAYLKEQLALEQLRQEELRLQEQLAKQELALELELQQEEERQSEALVTTAATAINTLTVQNTTPQSSLKSLSMTDPASGLGTALEEPQSRSPKVSPSPLPNGVGESLNDQPALAQDLSTSVHNPLWSISYPVQPNPQAHVQSQHSLAHQHSMFQQSIQHGLFRPPTHFGHIGGEHDAFSSRIGHSAGRGGFLAGPSHQNHSPFQVAPQHPSTSSQAPQSMGGLRSPGLAPIGYGQSNTSTKQMMTHMNTNSSATHDQPNKSGSPLHSPSSLGAIGTPINSFGPISPIGHARRTSTPHGPTTDTIKPIQRPVPIGRPKDSVQNASAGTISNSFDGLTLGLSGLAVGAEIDRRSRSPPLNLTGGSALDLDGVVLGNKDTLRSTNGGNESHPFSTDATAATGLRQLDPSEPLQSLSPSNPGSFFTNSFFGSRMNGHVPFMSTGDFSTYGQQQSGHGSAPSAAHFMSPYAMNISSPPQNQLQHLQQQRTSQQQQQQLYLQQQQQYMQELHLQQQQHQLQQHQLHQQQQHQLGLSSPPLNGSNTWGRTNFMRPPHMNGVGANVSPTMGLSSPPSRALSPPPALSNSGSISNGQHSPLMPIGPPNGGSNSHMHQQHSSHGFNHFPSHGLGLTVGSGRKSVSHLPTMRMHGGMDGIDTSLLSPRNNSVSGVGQAMDNDRLPNGFSSGFGAHLLQQKQQQQQQHHPHQIHQHHPLGSIGETAGPTGGGGGAATREPTYSL</sequence>
<evidence type="ECO:0000313" key="9">
    <source>
        <dbReference type="Proteomes" id="UP000748756"/>
    </source>
</evidence>
<dbReference type="InterPro" id="IPR025279">
    <property type="entry name" value="NST1"/>
</dbReference>
<feature type="compositionally biased region" description="Basic residues" evidence="7">
    <location>
        <begin position="1422"/>
        <end position="1431"/>
    </location>
</feature>
<feature type="compositionally biased region" description="Low complexity" evidence="7">
    <location>
        <begin position="1326"/>
        <end position="1339"/>
    </location>
</feature>
<evidence type="ECO:0000256" key="6">
    <source>
        <dbReference type="ARBA" id="ARBA00023054"/>
    </source>
</evidence>
<feature type="region of interest" description="Disordered" evidence="7">
    <location>
        <begin position="567"/>
        <end position="725"/>
    </location>
</feature>
<feature type="compositionally biased region" description="Basic and acidic residues" evidence="7">
    <location>
        <begin position="567"/>
        <end position="589"/>
    </location>
</feature>
<comment type="subcellular location">
    <subcellularLocation>
        <location evidence="1">Cytoplasm</location>
    </subcellularLocation>
</comment>
<evidence type="ECO:0000256" key="7">
    <source>
        <dbReference type="SAM" id="MobiDB-lite"/>
    </source>
</evidence>
<gene>
    <name evidence="8" type="primary">NST1</name>
    <name evidence="8" type="ORF">BG015_006245</name>
</gene>
<feature type="compositionally biased region" description="Basic and acidic residues" evidence="7">
    <location>
        <begin position="493"/>
        <end position="503"/>
    </location>
</feature>
<dbReference type="EMBL" id="JAAAUQ010000296">
    <property type="protein sequence ID" value="KAF9151759.1"/>
    <property type="molecule type" value="Genomic_DNA"/>
</dbReference>
<name>A0A9P5S2L5_9FUNG</name>
<feature type="compositionally biased region" description="Basic residues" evidence="7">
    <location>
        <begin position="144"/>
        <end position="155"/>
    </location>
</feature>
<comment type="caution">
    <text evidence="8">The sequence shown here is derived from an EMBL/GenBank/DDBJ whole genome shotgun (WGS) entry which is preliminary data.</text>
</comment>
<feature type="region of interest" description="Disordered" evidence="7">
    <location>
        <begin position="788"/>
        <end position="835"/>
    </location>
</feature>
<feature type="compositionally biased region" description="Basic and acidic residues" evidence="7">
    <location>
        <begin position="111"/>
        <end position="123"/>
    </location>
</feature>
<feature type="compositionally biased region" description="Polar residues" evidence="7">
    <location>
        <begin position="935"/>
        <end position="944"/>
    </location>
</feature>
<feature type="compositionally biased region" description="Basic and acidic residues" evidence="7">
    <location>
        <begin position="599"/>
        <end position="725"/>
    </location>
</feature>
<comment type="similarity">
    <text evidence="2">Belongs to the NST1 family.</text>
</comment>
<feature type="compositionally biased region" description="Low complexity" evidence="7">
    <location>
        <begin position="1412"/>
        <end position="1421"/>
    </location>
</feature>
<keyword evidence="5" id="KW-0963">Cytoplasm</keyword>
<proteinExistence type="inferred from homology"/>
<feature type="compositionally biased region" description="Low complexity" evidence="7">
    <location>
        <begin position="78"/>
        <end position="95"/>
    </location>
</feature>
<feature type="compositionally biased region" description="Low complexity" evidence="7">
    <location>
        <begin position="183"/>
        <end position="216"/>
    </location>
</feature>
<dbReference type="InterPro" id="IPR051195">
    <property type="entry name" value="Fungal_stress_NST1"/>
</dbReference>
<feature type="compositionally biased region" description="Basic residues" evidence="7">
    <location>
        <begin position="99"/>
        <end position="110"/>
    </location>
</feature>
<dbReference type="GO" id="GO:0005737">
    <property type="term" value="C:cytoplasm"/>
    <property type="evidence" value="ECO:0007669"/>
    <property type="project" value="UniProtKB-SubCell"/>
</dbReference>
<dbReference type="CDD" id="cd22249">
    <property type="entry name" value="UDM1_RNF168_RNF169-like"/>
    <property type="match status" value="1"/>
</dbReference>